<dbReference type="Pfam" id="PF12775">
    <property type="entry name" value="AAA_7"/>
    <property type="match status" value="1"/>
</dbReference>
<dbReference type="InterPro" id="IPR027417">
    <property type="entry name" value="P-loop_NTPase"/>
</dbReference>
<dbReference type="GO" id="GO:0030286">
    <property type="term" value="C:dynein complex"/>
    <property type="evidence" value="ECO:0007669"/>
    <property type="project" value="InterPro"/>
</dbReference>
<proteinExistence type="predicted"/>
<organism evidence="1 2">
    <name type="scientific">Protopolystoma xenopodis</name>
    <dbReference type="NCBI Taxonomy" id="117903"/>
    <lineage>
        <taxon>Eukaryota</taxon>
        <taxon>Metazoa</taxon>
        <taxon>Spiralia</taxon>
        <taxon>Lophotrochozoa</taxon>
        <taxon>Platyhelminthes</taxon>
        <taxon>Monogenea</taxon>
        <taxon>Polyopisthocotylea</taxon>
        <taxon>Polystomatidea</taxon>
        <taxon>Polystomatidae</taxon>
        <taxon>Protopolystoma</taxon>
    </lineage>
</organism>
<dbReference type="GO" id="GO:0007018">
    <property type="term" value="P:microtubule-based movement"/>
    <property type="evidence" value="ECO:0007669"/>
    <property type="project" value="InterPro"/>
</dbReference>
<dbReference type="Proteomes" id="UP000784294">
    <property type="component" value="Unassembled WGS sequence"/>
</dbReference>
<dbReference type="InterPro" id="IPR026983">
    <property type="entry name" value="DHC"/>
</dbReference>
<dbReference type="OrthoDB" id="6144504at2759"/>
<dbReference type="GO" id="GO:0051959">
    <property type="term" value="F:dynein light intermediate chain binding"/>
    <property type="evidence" value="ECO:0007669"/>
    <property type="project" value="InterPro"/>
</dbReference>
<accession>A0A3S5FCT1</accession>
<sequence>MDSWEKKLIPFQYNKEEQFFSMIVPTQDTVRFGYLFEKLLAAEQSVLFTGGTGVGKVSLQVVRFIALGYGLVLLAPNGAG</sequence>
<dbReference type="AlphaFoldDB" id="A0A3S5FCT1"/>
<comment type="caution">
    <text evidence="1">The sequence shown here is derived from an EMBL/GenBank/DDBJ whole genome shotgun (WGS) entry which is preliminary data.</text>
</comment>
<dbReference type="GO" id="GO:0045505">
    <property type="term" value="F:dynein intermediate chain binding"/>
    <property type="evidence" value="ECO:0007669"/>
    <property type="project" value="InterPro"/>
</dbReference>
<dbReference type="Gene3D" id="3.40.50.300">
    <property type="entry name" value="P-loop containing nucleotide triphosphate hydrolases"/>
    <property type="match status" value="1"/>
</dbReference>
<evidence type="ECO:0000313" key="2">
    <source>
        <dbReference type="Proteomes" id="UP000784294"/>
    </source>
</evidence>
<dbReference type="PANTHER" id="PTHR22878">
    <property type="entry name" value="DYNEIN HEAVY CHAIN 6, AXONEMAL-LIKE-RELATED"/>
    <property type="match status" value="1"/>
</dbReference>
<reference evidence="1" key="1">
    <citation type="submission" date="2018-11" db="EMBL/GenBank/DDBJ databases">
        <authorList>
            <consortium name="Pathogen Informatics"/>
        </authorList>
    </citation>
    <scope>NUCLEOTIDE SEQUENCE</scope>
</reference>
<dbReference type="EMBL" id="CAAALY010021426">
    <property type="protein sequence ID" value="VEL14512.1"/>
    <property type="molecule type" value="Genomic_DNA"/>
</dbReference>
<name>A0A3S5FCT1_9PLAT</name>
<gene>
    <name evidence="1" type="ORF">PXEA_LOCUS7952</name>
</gene>
<dbReference type="PANTHER" id="PTHR22878:SF68">
    <property type="entry name" value="DYNEIN HEAVY CHAIN 6, AXONEMAL-LIKE"/>
    <property type="match status" value="1"/>
</dbReference>
<protein>
    <submittedName>
        <fullName evidence="1">Uncharacterized protein</fullName>
    </submittedName>
</protein>
<keyword evidence="2" id="KW-1185">Reference proteome</keyword>
<evidence type="ECO:0000313" key="1">
    <source>
        <dbReference type="EMBL" id="VEL14512.1"/>
    </source>
</evidence>